<evidence type="ECO:0000313" key="5">
    <source>
        <dbReference type="Proteomes" id="UP001422759"/>
    </source>
</evidence>
<accession>A0ABN2ZVX7</accession>
<dbReference type="PROSITE" id="PS51857">
    <property type="entry name" value="CSD_2"/>
    <property type="match status" value="1"/>
</dbReference>
<feature type="domain" description="CSD" evidence="3">
    <location>
        <begin position="1"/>
        <end position="66"/>
    </location>
</feature>
<dbReference type="Pfam" id="PF00313">
    <property type="entry name" value="CSD"/>
    <property type="match status" value="1"/>
</dbReference>
<dbReference type="InterPro" id="IPR012156">
    <property type="entry name" value="Cold_shock_CspA"/>
</dbReference>
<sequence>MASGTVKVFHHDHGYGAITPDDGGAEVALYYDAVLGDHDAVLVEGRKVEYDLLEEEGRPVAERVRAL</sequence>
<name>A0ABN2ZVX7_9ACTN</name>
<evidence type="ECO:0000256" key="1">
    <source>
        <dbReference type="ARBA" id="ARBA00004496"/>
    </source>
</evidence>
<dbReference type="SUPFAM" id="SSF50249">
    <property type="entry name" value="Nucleic acid-binding proteins"/>
    <property type="match status" value="1"/>
</dbReference>
<dbReference type="InterPro" id="IPR002059">
    <property type="entry name" value="CSP_DNA-bd"/>
</dbReference>
<dbReference type="Gene3D" id="2.40.50.140">
    <property type="entry name" value="Nucleic acid-binding proteins"/>
    <property type="match status" value="1"/>
</dbReference>
<organism evidence="4 5">
    <name type="scientific">Kitasatospora kazusensis</name>
    <dbReference type="NCBI Taxonomy" id="407974"/>
    <lineage>
        <taxon>Bacteria</taxon>
        <taxon>Bacillati</taxon>
        <taxon>Actinomycetota</taxon>
        <taxon>Actinomycetes</taxon>
        <taxon>Kitasatosporales</taxon>
        <taxon>Streptomycetaceae</taxon>
        <taxon>Kitasatospora</taxon>
    </lineage>
</organism>
<dbReference type="EMBL" id="BAAANT010000024">
    <property type="protein sequence ID" value="GAA2148691.1"/>
    <property type="molecule type" value="Genomic_DNA"/>
</dbReference>
<protein>
    <submittedName>
        <fullName evidence="4">Cold-shock protein</fullName>
    </submittedName>
</protein>
<dbReference type="InterPro" id="IPR011129">
    <property type="entry name" value="CSD"/>
</dbReference>
<keyword evidence="2" id="KW-0963">Cytoplasm</keyword>
<proteinExistence type="predicted"/>
<gene>
    <name evidence="4" type="ORF">GCM10009760_41060</name>
</gene>
<reference evidence="4 5" key="1">
    <citation type="journal article" date="2019" name="Int. J. Syst. Evol. Microbiol.">
        <title>The Global Catalogue of Microorganisms (GCM) 10K type strain sequencing project: providing services to taxonomists for standard genome sequencing and annotation.</title>
        <authorList>
            <consortium name="The Broad Institute Genomics Platform"/>
            <consortium name="The Broad Institute Genome Sequencing Center for Infectious Disease"/>
            <person name="Wu L."/>
            <person name="Ma J."/>
        </authorList>
    </citation>
    <scope>NUCLEOTIDE SEQUENCE [LARGE SCALE GENOMIC DNA]</scope>
    <source>
        <strain evidence="4 5">JCM 14560</strain>
    </source>
</reference>
<evidence type="ECO:0000259" key="3">
    <source>
        <dbReference type="PROSITE" id="PS51857"/>
    </source>
</evidence>
<dbReference type="Proteomes" id="UP001422759">
    <property type="component" value="Unassembled WGS sequence"/>
</dbReference>
<dbReference type="SMART" id="SM00357">
    <property type="entry name" value="CSP"/>
    <property type="match status" value="1"/>
</dbReference>
<comment type="caution">
    <text evidence="4">The sequence shown here is derived from an EMBL/GenBank/DDBJ whole genome shotgun (WGS) entry which is preliminary data.</text>
</comment>
<dbReference type="RefSeq" id="WP_344467139.1">
    <property type="nucleotide sequence ID" value="NZ_BAAANT010000024.1"/>
</dbReference>
<keyword evidence="5" id="KW-1185">Reference proteome</keyword>
<evidence type="ECO:0000313" key="4">
    <source>
        <dbReference type="EMBL" id="GAA2148691.1"/>
    </source>
</evidence>
<dbReference type="PIRSF" id="PIRSF002599">
    <property type="entry name" value="Cold_shock_A"/>
    <property type="match status" value="1"/>
</dbReference>
<dbReference type="InterPro" id="IPR012340">
    <property type="entry name" value="NA-bd_OB-fold"/>
</dbReference>
<evidence type="ECO:0000256" key="2">
    <source>
        <dbReference type="ARBA" id="ARBA00022490"/>
    </source>
</evidence>
<comment type="subcellular location">
    <subcellularLocation>
        <location evidence="1">Cytoplasm</location>
    </subcellularLocation>
</comment>